<evidence type="ECO:0000313" key="1">
    <source>
        <dbReference type="EMBL" id="GLI96101.1"/>
    </source>
</evidence>
<name>A0A9W6GZS9_9HYPH</name>
<keyword evidence="2" id="KW-1185">Reference proteome</keyword>
<protein>
    <submittedName>
        <fullName evidence="1">Uncharacterized protein</fullName>
    </submittedName>
</protein>
<accession>A0A9W6GZS9</accession>
<dbReference type="EMBL" id="BSEC01000007">
    <property type="protein sequence ID" value="GLI96101.1"/>
    <property type="molecule type" value="Genomic_DNA"/>
</dbReference>
<proteinExistence type="predicted"/>
<dbReference type="AlphaFoldDB" id="A0A9W6GZS9"/>
<sequence length="62" mass="6478">MRGGSIFPITGAHLVAGPTKARLIGDGFDRRLDFAKVNLGPVNAPALDCVVPEFLDIGLSPC</sequence>
<comment type="caution">
    <text evidence="1">The sequence shown here is derived from an EMBL/GenBank/DDBJ whole genome shotgun (WGS) entry which is preliminary data.</text>
</comment>
<gene>
    <name evidence="1" type="ORF">LMG27198_50930</name>
</gene>
<reference evidence="1" key="1">
    <citation type="journal article" date="2023" name="Int. J. Syst. Evol. Microbiol.">
        <title>Methylocystis iwaonis sp. nov., a type II methane-oxidizing bacterium from surface soil of a rice paddy field in Japan, and emended description of the genus Methylocystis (ex Whittenbury et al. 1970) Bowman et al. 1993.</title>
        <authorList>
            <person name="Kaise H."/>
            <person name="Sawadogo J.B."/>
            <person name="Alam M.S."/>
            <person name="Ueno C."/>
            <person name="Dianou D."/>
            <person name="Shinjo R."/>
            <person name="Asakawa S."/>
        </authorList>
    </citation>
    <scope>NUCLEOTIDE SEQUENCE</scope>
    <source>
        <strain evidence="1">LMG27198</strain>
    </source>
</reference>
<dbReference type="Proteomes" id="UP001144323">
    <property type="component" value="Unassembled WGS sequence"/>
</dbReference>
<evidence type="ECO:0000313" key="2">
    <source>
        <dbReference type="Proteomes" id="UP001144323"/>
    </source>
</evidence>
<organism evidence="1 2">
    <name type="scientific">Methylocystis echinoides</name>
    <dbReference type="NCBI Taxonomy" id="29468"/>
    <lineage>
        <taxon>Bacteria</taxon>
        <taxon>Pseudomonadati</taxon>
        <taxon>Pseudomonadota</taxon>
        <taxon>Alphaproteobacteria</taxon>
        <taxon>Hyphomicrobiales</taxon>
        <taxon>Methylocystaceae</taxon>
        <taxon>Methylocystis</taxon>
    </lineage>
</organism>